<evidence type="ECO:0000313" key="2">
    <source>
        <dbReference type="Proteomes" id="UP001062846"/>
    </source>
</evidence>
<comment type="caution">
    <text evidence="1">The sequence shown here is derived from an EMBL/GenBank/DDBJ whole genome shotgun (WGS) entry which is preliminary data.</text>
</comment>
<protein>
    <submittedName>
        <fullName evidence="1">Uncharacterized protein</fullName>
    </submittedName>
</protein>
<dbReference type="Proteomes" id="UP001062846">
    <property type="component" value="Chromosome 1"/>
</dbReference>
<organism evidence="1 2">
    <name type="scientific">Rhododendron molle</name>
    <name type="common">Chinese azalea</name>
    <name type="synonym">Azalea mollis</name>
    <dbReference type="NCBI Taxonomy" id="49168"/>
    <lineage>
        <taxon>Eukaryota</taxon>
        <taxon>Viridiplantae</taxon>
        <taxon>Streptophyta</taxon>
        <taxon>Embryophyta</taxon>
        <taxon>Tracheophyta</taxon>
        <taxon>Spermatophyta</taxon>
        <taxon>Magnoliopsida</taxon>
        <taxon>eudicotyledons</taxon>
        <taxon>Gunneridae</taxon>
        <taxon>Pentapetalae</taxon>
        <taxon>asterids</taxon>
        <taxon>Ericales</taxon>
        <taxon>Ericaceae</taxon>
        <taxon>Ericoideae</taxon>
        <taxon>Rhodoreae</taxon>
        <taxon>Rhododendron</taxon>
    </lineage>
</organism>
<reference evidence="1" key="1">
    <citation type="submission" date="2022-02" db="EMBL/GenBank/DDBJ databases">
        <title>Plant Genome Project.</title>
        <authorList>
            <person name="Zhang R.-G."/>
        </authorList>
    </citation>
    <scope>NUCLEOTIDE SEQUENCE</scope>
    <source>
        <strain evidence="1">AT1</strain>
    </source>
</reference>
<name>A0ACC0PY43_RHOML</name>
<sequence>MKRRSIEDFIHRSSSPEINSTQRVGIVLMPAPECEACSFHCCLQIRLHGFPSCCKCLGWSSMVLFGRVGGGIHEKAADIVGKVERNIPEDDPRSNQAVIADIVGEITGMGYDLVGFYEEPIRAALVFGSISSFGINHNCNALPFAH</sequence>
<gene>
    <name evidence="1" type="ORF">RHMOL_Rhmol01G0049800</name>
</gene>
<proteinExistence type="predicted"/>
<accession>A0ACC0PY43</accession>
<keyword evidence="2" id="KW-1185">Reference proteome</keyword>
<dbReference type="EMBL" id="CM046388">
    <property type="protein sequence ID" value="KAI8570620.1"/>
    <property type="molecule type" value="Genomic_DNA"/>
</dbReference>
<evidence type="ECO:0000313" key="1">
    <source>
        <dbReference type="EMBL" id="KAI8570620.1"/>
    </source>
</evidence>